<dbReference type="SUPFAM" id="SSF160631">
    <property type="entry name" value="SMI1/KNR4-like"/>
    <property type="match status" value="1"/>
</dbReference>
<protein>
    <recommendedName>
        <fullName evidence="1">Knr4/Smi1-like domain-containing protein</fullName>
    </recommendedName>
</protein>
<evidence type="ECO:0000313" key="2">
    <source>
        <dbReference type="EMBL" id="AWG26159.1"/>
    </source>
</evidence>
<organism evidence="2 3">
    <name type="scientific">Flavobacterium kingsejongi</name>
    <dbReference type="NCBI Taxonomy" id="1678728"/>
    <lineage>
        <taxon>Bacteria</taxon>
        <taxon>Pseudomonadati</taxon>
        <taxon>Bacteroidota</taxon>
        <taxon>Flavobacteriia</taxon>
        <taxon>Flavobacteriales</taxon>
        <taxon>Flavobacteriaceae</taxon>
        <taxon>Flavobacterium</taxon>
    </lineage>
</organism>
<dbReference type="Proteomes" id="UP000244677">
    <property type="component" value="Chromosome"/>
</dbReference>
<evidence type="ECO:0000259" key="1">
    <source>
        <dbReference type="Pfam" id="PF09346"/>
    </source>
</evidence>
<dbReference type="AlphaFoldDB" id="A0A2S1LR07"/>
<dbReference type="InterPro" id="IPR037883">
    <property type="entry name" value="Knr4/Smi1-like_sf"/>
</dbReference>
<name>A0A2S1LR07_9FLAO</name>
<dbReference type="Gene3D" id="3.40.1580.10">
    <property type="entry name" value="SMI1/KNR4-like"/>
    <property type="match status" value="1"/>
</dbReference>
<keyword evidence="3" id="KW-1185">Reference proteome</keyword>
<accession>A0A2S1LR07</accession>
<proteinExistence type="predicted"/>
<reference evidence="2 3" key="1">
    <citation type="submission" date="2017-04" db="EMBL/GenBank/DDBJ databases">
        <title>Complete genome sequence of Flavobacterium kingsejong AJ004.</title>
        <authorList>
            <person name="Lee P.C."/>
        </authorList>
    </citation>
    <scope>NUCLEOTIDE SEQUENCE [LARGE SCALE GENOMIC DNA]</scope>
    <source>
        <strain evidence="2 3">AJ004</strain>
    </source>
</reference>
<dbReference type="KEGG" id="fki:FK004_13445"/>
<dbReference type="OrthoDB" id="980721at2"/>
<evidence type="ECO:0000313" key="3">
    <source>
        <dbReference type="Proteomes" id="UP000244677"/>
    </source>
</evidence>
<sequence>MTLPELEKIETHFDFQYPALYRQLSQDDMLYNGVLAPNWYEVEYPKYRLNPPLLLFGNDFELLYPDTIVAKINSFSDPDEWEISSDYRFIPFGSSGGGDLYCFYLNGQQGDDIPVVFVSFYSSEVTYLAKNLQDFIFRNMLEAVTDPYLEDVSEANFMQDIRNMLHTHSKYLSPKQQEIVSGIYARALFSYEHQIQPNGKTFTYRGLLTYDELATIVHAEIAFPELDQEFYAEE</sequence>
<dbReference type="RefSeq" id="WP_108737695.1">
    <property type="nucleotide sequence ID" value="NZ_CP020919.1"/>
</dbReference>
<feature type="domain" description="Knr4/Smi1-like" evidence="1">
    <location>
        <begin position="5"/>
        <end position="136"/>
    </location>
</feature>
<gene>
    <name evidence="2" type="ORF">FK004_13445</name>
</gene>
<dbReference type="EMBL" id="CP020919">
    <property type="protein sequence ID" value="AWG26159.1"/>
    <property type="molecule type" value="Genomic_DNA"/>
</dbReference>
<dbReference type="Pfam" id="PF09346">
    <property type="entry name" value="SMI1_KNR4"/>
    <property type="match status" value="1"/>
</dbReference>
<dbReference type="InterPro" id="IPR018958">
    <property type="entry name" value="Knr4/Smi1-like_dom"/>
</dbReference>